<evidence type="ECO:0000256" key="13">
    <source>
        <dbReference type="RuleBase" id="RU003750"/>
    </source>
</evidence>
<dbReference type="InterPro" id="IPR043130">
    <property type="entry name" value="CDP-OH_PTrfase_TM_dom"/>
</dbReference>
<evidence type="ECO:0000256" key="3">
    <source>
        <dbReference type="ARBA" id="ARBA00010441"/>
    </source>
</evidence>
<dbReference type="GO" id="GO:0008444">
    <property type="term" value="F:CDP-diacylglycerol-glycerol-3-phosphate 3-phosphatidyltransferase activity"/>
    <property type="evidence" value="ECO:0007669"/>
    <property type="project" value="UniProtKB-UniRule"/>
</dbReference>
<dbReference type="PIRSF" id="PIRSF000847">
    <property type="entry name" value="Phos_ph_gly_syn"/>
    <property type="match status" value="1"/>
</dbReference>
<evidence type="ECO:0000256" key="6">
    <source>
        <dbReference type="ARBA" id="ARBA00022692"/>
    </source>
</evidence>
<dbReference type="NCBIfam" id="TIGR00560">
    <property type="entry name" value="pgsA"/>
    <property type="match status" value="1"/>
</dbReference>
<dbReference type="GO" id="GO:0046474">
    <property type="term" value="P:glycerophospholipid biosynthetic process"/>
    <property type="evidence" value="ECO:0007669"/>
    <property type="project" value="TreeGrafter"/>
</dbReference>
<dbReference type="GO" id="GO:0016020">
    <property type="term" value="C:membrane"/>
    <property type="evidence" value="ECO:0007669"/>
    <property type="project" value="UniProtKB-SubCell"/>
</dbReference>
<dbReference type="PANTHER" id="PTHR14269:SF52">
    <property type="entry name" value="PHOSPHATIDYLGLYCEROPHOSPHATE SYNTHASE-RELATED"/>
    <property type="match status" value="1"/>
</dbReference>
<dbReference type="Gene3D" id="1.20.120.1760">
    <property type="match status" value="1"/>
</dbReference>
<evidence type="ECO:0000256" key="7">
    <source>
        <dbReference type="ARBA" id="ARBA00022989"/>
    </source>
</evidence>
<gene>
    <name evidence="15" type="ORF">ACH46_09015</name>
</gene>
<keyword evidence="10" id="KW-0594">Phospholipid biosynthesis</keyword>
<evidence type="ECO:0000256" key="10">
    <source>
        <dbReference type="ARBA" id="ARBA00023209"/>
    </source>
</evidence>
<comment type="subcellular location">
    <subcellularLocation>
        <location evidence="1">Membrane</location>
        <topology evidence="1">Multi-pass membrane protein</topology>
    </subcellularLocation>
</comment>
<comment type="pathway">
    <text evidence="2">Lipid metabolism; phospholipid metabolism.</text>
</comment>
<evidence type="ECO:0000256" key="9">
    <source>
        <dbReference type="ARBA" id="ARBA00023136"/>
    </source>
</evidence>
<dbReference type="KEGG" id="goq:ACH46_09015"/>
<keyword evidence="5 13" id="KW-0808">Transferase</keyword>
<dbReference type="InterPro" id="IPR050324">
    <property type="entry name" value="CDP-alcohol_PTase-I"/>
</dbReference>
<evidence type="ECO:0000256" key="11">
    <source>
        <dbReference type="ARBA" id="ARBA00023264"/>
    </source>
</evidence>
<dbReference type="Pfam" id="PF01066">
    <property type="entry name" value="CDP-OH_P_transf"/>
    <property type="match status" value="1"/>
</dbReference>
<dbReference type="PATRIC" id="fig|1136941.3.peg.1836"/>
<comment type="similarity">
    <text evidence="3 13">Belongs to the CDP-alcohol phosphatidyltransferase class-I family.</text>
</comment>
<keyword evidence="9 14" id="KW-0472">Membrane</keyword>
<dbReference type="PANTHER" id="PTHR14269">
    <property type="entry name" value="CDP-DIACYLGLYCEROL--GLYCEROL-3-PHOSPHATE 3-PHOSPHATIDYLTRANSFERASE-RELATED"/>
    <property type="match status" value="1"/>
</dbReference>
<keyword evidence="7 14" id="KW-1133">Transmembrane helix</keyword>
<keyword evidence="16" id="KW-1185">Reference proteome</keyword>
<dbReference type="InterPro" id="IPR004570">
    <property type="entry name" value="Phosphatidylglycerol_P_synth"/>
</dbReference>
<evidence type="ECO:0000256" key="4">
    <source>
        <dbReference type="ARBA" id="ARBA00022516"/>
    </source>
</evidence>
<feature type="transmembrane region" description="Helical" evidence="14">
    <location>
        <begin position="48"/>
        <end position="67"/>
    </location>
</feature>
<feature type="transmembrane region" description="Helical" evidence="14">
    <location>
        <begin position="21"/>
        <end position="42"/>
    </location>
</feature>
<evidence type="ECO:0000313" key="16">
    <source>
        <dbReference type="Proteomes" id="UP000063789"/>
    </source>
</evidence>
<evidence type="ECO:0000256" key="8">
    <source>
        <dbReference type="ARBA" id="ARBA00023098"/>
    </source>
</evidence>
<dbReference type="InterPro" id="IPR048254">
    <property type="entry name" value="CDP_ALCOHOL_P_TRANSF_CS"/>
</dbReference>
<evidence type="ECO:0000256" key="12">
    <source>
        <dbReference type="NCBIfam" id="TIGR00560"/>
    </source>
</evidence>
<dbReference type="STRING" id="1136941.ACH46_09015"/>
<feature type="transmembrane region" description="Helical" evidence="14">
    <location>
        <begin position="88"/>
        <end position="104"/>
    </location>
</feature>
<keyword evidence="6 14" id="KW-0812">Transmembrane</keyword>
<dbReference type="EC" id="2.7.8.5" evidence="12"/>
<reference evidence="15 16" key="2">
    <citation type="journal article" date="2017" name="Int. J. Syst. Evol. Microbiol.">
        <title>Gordonia phthalatica sp. nov., a di-n-butyl phthalate-degrading bacterium isolated from activated sludge.</title>
        <authorList>
            <person name="Jin D."/>
            <person name="Kong X."/>
            <person name="Jia M."/>
            <person name="Yu X."/>
            <person name="Wang X."/>
            <person name="Zhuang X."/>
            <person name="Deng Y."/>
            <person name="Bai Z."/>
        </authorList>
    </citation>
    <scope>NUCLEOTIDE SEQUENCE [LARGE SCALE GENOMIC DNA]</scope>
    <source>
        <strain evidence="15 16">QH-11</strain>
    </source>
</reference>
<dbReference type="EMBL" id="CP011853">
    <property type="protein sequence ID" value="ALG84607.1"/>
    <property type="molecule type" value="Genomic_DNA"/>
</dbReference>
<keyword evidence="4" id="KW-0444">Lipid biosynthesis</keyword>
<accession>A0A0N7FUK4</accession>
<sequence length="198" mass="21325">MTEPVRRTIGDDVAVVPVVNIANALTVFRIVLVPVFVVLLFVGGGDETAWRVSAFVVFVVAALTDQLDGKLARQLNLVTDFGKMADPIADKALIGAALIGLSILGDLPWWVTVVILAREVGVTLLRFWVLRYGVIPASRGGKLKTLLQSMAIGLFVLPLSGGWHTAAWVLMIAALVATVATGVDYVWRALALRRRNVV</sequence>
<name>A0A0N7FUK4_9ACTN</name>
<keyword evidence="11" id="KW-1208">Phospholipid metabolism</keyword>
<dbReference type="PROSITE" id="PS00379">
    <property type="entry name" value="CDP_ALCOHOL_P_TRANSF"/>
    <property type="match status" value="1"/>
</dbReference>
<feature type="transmembrane region" description="Helical" evidence="14">
    <location>
        <begin position="166"/>
        <end position="187"/>
    </location>
</feature>
<evidence type="ECO:0000256" key="2">
    <source>
        <dbReference type="ARBA" id="ARBA00005074"/>
    </source>
</evidence>
<reference evidence="16" key="1">
    <citation type="submission" date="2015-06" db="EMBL/GenBank/DDBJ databases">
        <title>Complete genome sequence and metabolic analysis of phthalate degradation pathway in Gordonia sp. QH-11.</title>
        <authorList>
            <person name="Jin D."/>
            <person name="Kong X."/>
            <person name="Bai Z."/>
        </authorList>
    </citation>
    <scope>NUCLEOTIDE SEQUENCE [LARGE SCALE GENOMIC DNA]</scope>
    <source>
        <strain evidence="16">QH-11</strain>
    </source>
</reference>
<evidence type="ECO:0000256" key="5">
    <source>
        <dbReference type="ARBA" id="ARBA00022679"/>
    </source>
</evidence>
<protein>
    <recommendedName>
        <fullName evidence="12">CDP-diacylglycerol--glycerol-3-phosphate 3-phosphatidyltransferase</fullName>
        <ecNumber evidence="12">2.7.8.5</ecNumber>
    </recommendedName>
</protein>
<evidence type="ECO:0000256" key="14">
    <source>
        <dbReference type="SAM" id="Phobius"/>
    </source>
</evidence>
<dbReference type="Proteomes" id="UP000063789">
    <property type="component" value="Chromosome"/>
</dbReference>
<dbReference type="UniPathway" id="UPA00085"/>
<dbReference type="RefSeq" id="WP_062392602.1">
    <property type="nucleotide sequence ID" value="NZ_CP011853.1"/>
</dbReference>
<organism evidence="15 16">
    <name type="scientific">Gordonia phthalatica</name>
    <dbReference type="NCBI Taxonomy" id="1136941"/>
    <lineage>
        <taxon>Bacteria</taxon>
        <taxon>Bacillati</taxon>
        <taxon>Actinomycetota</taxon>
        <taxon>Actinomycetes</taxon>
        <taxon>Mycobacteriales</taxon>
        <taxon>Gordoniaceae</taxon>
        <taxon>Gordonia</taxon>
    </lineage>
</organism>
<dbReference type="InterPro" id="IPR000462">
    <property type="entry name" value="CDP-OH_P_trans"/>
</dbReference>
<keyword evidence="8" id="KW-0443">Lipid metabolism</keyword>
<evidence type="ECO:0000256" key="1">
    <source>
        <dbReference type="ARBA" id="ARBA00004141"/>
    </source>
</evidence>
<dbReference type="AlphaFoldDB" id="A0A0N7FUK4"/>
<proteinExistence type="inferred from homology"/>
<evidence type="ECO:0000313" key="15">
    <source>
        <dbReference type="EMBL" id="ALG84607.1"/>
    </source>
</evidence>